<accession>A0A0E0QPK5</accession>
<dbReference type="AlphaFoldDB" id="A0A0E0QPK5"/>
<evidence type="ECO:0000313" key="3">
    <source>
        <dbReference type="Proteomes" id="UP000008022"/>
    </source>
</evidence>
<evidence type="ECO:0000256" key="1">
    <source>
        <dbReference type="SAM" id="MobiDB-lite"/>
    </source>
</evidence>
<organism evidence="2 3">
    <name type="scientific">Oryza rufipogon</name>
    <name type="common">Brownbeard rice</name>
    <name type="synonym">Asian wild rice</name>
    <dbReference type="NCBI Taxonomy" id="4529"/>
    <lineage>
        <taxon>Eukaryota</taxon>
        <taxon>Viridiplantae</taxon>
        <taxon>Streptophyta</taxon>
        <taxon>Embryophyta</taxon>
        <taxon>Tracheophyta</taxon>
        <taxon>Spermatophyta</taxon>
        <taxon>Magnoliopsida</taxon>
        <taxon>Liliopsida</taxon>
        <taxon>Poales</taxon>
        <taxon>Poaceae</taxon>
        <taxon>BOP clade</taxon>
        <taxon>Oryzoideae</taxon>
        <taxon>Oryzeae</taxon>
        <taxon>Oryzinae</taxon>
        <taxon>Oryza</taxon>
    </lineage>
</organism>
<reference evidence="2" key="2">
    <citation type="submission" date="2015-06" db="UniProtKB">
        <authorList>
            <consortium name="EnsemblPlants"/>
        </authorList>
    </citation>
    <scope>IDENTIFICATION</scope>
</reference>
<feature type="region of interest" description="Disordered" evidence="1">
    <location>
        <begin position="1"/>
        <end position="22"/>
    </location>
</feature>
<dbReference type="HOGENOM" id="CLU_2531461_0_0_1"/>
<dbReference type="EnsemblPlants" id="ORUFI09G05660.1">
    <property type="protein sequence ID" value="ORUFI09G05660.1"/>
    <property type="gene ID" value="ORUFI09G05660"/>
</dbReference>
<reference evidence="3" key="1">
    <citation type="submission" date="2013-06" db="EMBL/GenBank/DDBJ databases">
        <authorList>
            <person name="Zhao Q."/>
        </authorList>
    </citation>
    <scope>NUCLEOTIDE SEQUENCE</scope>
    <source>
        <strain evidence="3">cv. W1943</strain>
    </source>
</reference>
<dbReference type="Proteomes" id="UP000008022">
    <property type="component" value="Unassembled WGS sequence"/>
</dbReference>
<proteinExistence type="predicted"/>
<sequence>MPSANRQGGARPPTRSNDIHTVGLDGERVRCGHLCRQRRRRRRTKFGLEPVEESMLLLDSAIRRLRRDPVAHAILGLEDCFTIA</sequence>
<dbReference type="Gramene" id="ORUFI09G05660.1">
    <property type="protein sequence ID" value="ORUFI09G05660.1"/>
    <property type="gene ID" value="ORUFI09G05660"/>
</dbReference>
<protein>
    <submittedName>
        <fullName evidence="2">Uncharacterized protein</fullName>
    </submittedName>
</protein>
<keyword evidence="3" id="KW-1185">Reference proteome</keyword>
<name>A0A0E0QPK5_ORYRU</name>
<evidence type="ECO:0000313" key="2">
    <source>
        <dbReference type="EnsemblPlants" id="ORUFI09G05660.1"/>
    </source>
</evidence>